<dbReference type="Proteomes" id="UP000011087">
    <property type="component" value="Unassembled WGS sequence"/>
</dbReference>
<evidence type="ECO:0000256" key="1">
    <source>
        <dbReference type="ARBA" id="ARBA00022801"/>
    </source>
</evidence>
<dbReference type="EnsemblProtists" id="EKX53321">
    <property type="protein sequence ID" value="EKX53321"/>
    <property type="gene ID" value="GUITHDRAFT_101024"/>
</dbReference>
<reference evidence="2 4" key="1">
    <citation type="journal article" date="2012" name="Nature">
        <title>Algal genomes reveal evolutionary mosaicism and the fate of nucleomorphs.</title>
        <authorList>
            <consortium name="DOE Joint Genome Institute"/>
            <person name="Curtis B.A."/>
            <person name="Tanifuji G."/>
            <person name="Burki F."/>
            <person name="Gruber A."/>
            <person name="Irimia M."/>
            <person name="Maruyama S."/>
            <person name="Arias M.C."/>
            <person name="Ball S.G."/>
            <person name="Gile G.H."/>
            <person name="Hirakawa Y."/>
            <person name="Hopkins J.F."/>
            <person name="Kuo A."/>
            <person name="Rensing S.A."/>
            <person name="Schmutz J."/>
            <person name="Symeonidi A."/>
            <person name="Elias M."/>
            <person name="Eveleigh R.J."/>
            <person name="Herman E.K."/>
            <person name="Klute M.J."/>
            <person name="Nakayama T."/>
            <person name="Obornik M."/>
            <person name="Reyes-Prieto A."/>
            <person name="Armbrust E.V."/>
            <person name="Aves S.J."/>
            <person name="Beiko R.G."/>
            <person name="Coutinho P."/>
            <person name="Dacks J.B."/>
            <person name="Durnford D.G."/>
            <person name="Fast N.M."/>
            <person name="Green B.R."/>
            <person name="Grisdale C.J."/>
            <person name="Hempel F."/>
            <person name="Henrissat B."/>
            <person name="Hoppner M.P."/>
            <person name="Ishida K."/>
            <person name="Kim E."/>
            <person name="Koreny L."/>
            <person name="Kroth P.G."/>
            <person name="Liu Y."/>
            <person name="Malik S.B."/>
            <person name="Maier U.G."/>
            <person name="McRose D."/>
            <person name="Mock T."/>
            <person name="Neilson J.A."/>
            <person name="Onodera N.T."/>
            <person name="Poole A.M."/>
            <person name="Pritham E.J."/>
            <person name="Richards T.A."/>
            <person name="Rocap G."/>
            <person name="Roy S.W."/>
            <person name="Sarai C."/>
            <person name="Schaack S."/>
            <person name="Shirato S."/>
            <person name="Slamovits C.H."/>
            <person name="Spencer D.F."/>
            <person name="Suzuki S."/>
            <person name="Worden A.Z."/>
            <person name="Zauner S."/>
            <person name="Barry K."/>
            <person name="Bell C."/>
            <person name="Bharti A.K."/>
            <person name="Crow J.A."/>
            <person name="Grimwood J."/>
            <person name="Kramer R."/>
            <person name="Lindquist E."/>
            <person name="Lucas S."/>
            <person name="Salamov A."/>
            <person name="McFadden G.I."/>
            <person name="Lane C.E."/>
            <person name="Keeling P.J."/>
            <person name="Gray M.W."/>
            <person name="Grigoriev I.V."/>
            <person name="Archibald J.M."/>
        </authorList>
    </citation>
    <scope>NUCLEOTIDE SEQUENCE</scope>
    <source>
        <strain evidence="2 4">CCMP2712</strain>
    </source>
</reference>
<evidence type="ECO:0000313" key="2">
    <source>
        <dbReference type="EMBL" id="EKX53321.1"/>
    </source>
</evidence>
<name>L1JXP0_GUITC</name>
<dbReference type="InterPro" id="IPR039298">
    <property type="entry name" value="ACOT13"/>
</dbReference>
<proteinExistence type="predicted"/>
<sequence>MLGDQRTRAFNMLRAARALVKYAARSKKGKFSSMLELQLEEDGGRMQIERMEDGMATVSVEVAPWCCGGDGRVTLAALLAMFDEVSTFCGCVPWDGNSRPGVSLQLSGRSMKVADVGAGDRITLRYSMQKSGKTVSFLHGHAINKQGEELAYLRHVKFMPMGLLFDVFGRKSIRHHTLNYFERYVDSMPPNVVPAHASIEEVFKLSDMEKEGDSKTCEVSLSAEHANPNGFLHGGAAVMLSNHLALHGEPVDPRMHVYSVNSDLLSSIPLRKGVQTKVQMDSSRTSSSPSDFTSHVRLLKAGRPTSYSLVSWRQF</sequence>
<dbReference type="HOGENOM" id="CLU_910433_0_0_1"/>
<reference evidence="4" key="2">
    <citation type="submission" date="2012-11" db="EMBL/GenBank/DDBJ databases">
        <authorList>
            <person name="Kuo A."/>
            <person name="Curtis B.A."/>
            <person name="Tanifuji G."/>
            <person name="Burki F."/>
            <person name="Gruber A."/>
            <person name="Irimia M."/>
            <person name="Maruyama S."/>
            <person name="Arias M.C."/>
            <person name="Ball S.G."/>
            <person name="Gile G.H."/>
            <person name="Hirakawa Y."/>
            <person name="Hopkins J.F."/>
            <person name="Rensing S.A."/>
            <person name="Schmutz J."/>
            <person name="Symeonidi A."/>
            <person name="Elias M."/>
            <person name="Eveleigh R.J."/>
            <person name="Herman E.K."/>
            <person name="Klute M.J."/>
            <person name="Nakayama T."/>
            <person name="Obornik M."/>
            <person name="Reyes-Prieto A."/>
            <person name="Armbrust E.V."/>
            <person name="Aves S.J."/>
            <person name="Beiko R.G."/>
            <person name="Coutinho P."/>
            <person name="Dacks J.B."/>
            <person name="Durnford D.G."/>
            <person name="Fast N.M."/>
            <person name="Green B.R."/>
            <person name="Grisdale C."/>
            <person name="Hempe F."/>
            <person name="Henrissat B."/>
            <person name="Hoppner M.P."/>
            <person name="Ishida K.-I."/>
            <person name="Kim E."/>
            <person name="Koreny L."/>
            <person name="Kroth P.G."/>
            <person name="Liu Y."/>
            <person name="Malik S.-B."/>
            <person name="Maier U.G."/>
            <person name="McRose D."/>
            <person name="Mock T."/>
            <person name="Neilson J.A."/>
            <person name="Onodera N.T."/>
            <person name="Poole A.M."/>
            <person name="Pritham E.J."/>
            <person name="Richards T.A."/>
            <person name="Rocap G."/>
            <person name="Roy S.W."/>
            <person name="Sarai C."/>
            <person name="Schaack S."/>
            <person name="Shirato S."/>
            <person name="Slamovits C.H."/>
            <person name="Spencer D.F."/>
            <person name="Suzuki S."/>
            <person name="Worden A.Z."/>
            <person name="Zauner S."/>
            <person name="Barry K."/>
            <person name="Bell C."/>
            <person name="Bharti A.K."/>
            <person name="Crow J.A."/>
            <person name="Grimwood J."/>
            <person name="Kramer R."/>
            <person name="Lindquist E."/>
            <person name="Lucas S."/>
            <person name="Salamov A."/>
            <person name="McFadden G.I."/>
            <person name="Lane C.E."/>
            <person name="Keeling P.J."/>
            <person name="Gray M.W."/>
            <person name="Grigoriev I.V."/>
            <person name="Archibald J.M."/>
        </authorList>
    </citation>
    <scope>NUCLEOTIDE SEQUENCE</scope>
    <source>
        <strain evidence="4">CCMP2712</strain>
    </source>
</reference>
<keyword evidence="4" id="KW-1185">Reference proteome</keyword>
<keyword evidence="1" id="KW-0378">Hydrolase</keyword>
<dbReference type="InterPro" id="IPR029069">
    <property type="entry name" value="HotDog_dom_sf"/>
</dbReference>
<dbReference type="SUPFAM" id="SSF54637">
    <property type="entry name" value="Thioesterase/thiol ester dehydrase-isomerase"/>
    <property type="match status" value="1"/>
</dbReference>
<dbReference type="GeneID" id="17310216"/>
<evidence type="ECO:0000313" key="3">
    <source>
        <dbReference type="EnsemblProtists" id="EKX53321"/>
    </source>
</evidence>
<dbReference type="GO" id="GO:0047617">
    <property type="term" value="F:fatty acyl-CoA hydrolase activity"/>
    <property type="evidence" value="ECO:0007669"/>
    <property type="project" value="InterPro"/>
</dbReference>
<dbReference type="OMA" id="APFAVEC"/>
<dbReference type="PANTHER" id="PTHR21660">
    <property type="entry name" value="THIOESTERASE SUPERFAMILY MEMBER-RELATED"/>
    <property type="match status" value="1"/>
</dbReference>
<gene>
    <name evidence="2" type="ORF">GUITHDRAFT_101024</name>
</gene>
<dbReference type="KEGG" id="gtt:GUITHDRAFT_101024"/>
<evidence type="ECO:0000313" key="4">
    <source>
        <dbReference type="Proteomes" id="UP000011087"/>
    </source>
</evidence>
<dbReference type="PaxDb" id="55529-EKX53321"/>
<dbReference type="AlphaFoldDB" id="L1JXP0"/>
<evidence type="ECO:0008006" key="5">
    <source>
        <dbReference type="Google" id="ProtNLM"/>
    </source>
</evidence>
<dbReference type="Gene3D" id="3.10.129.10">
    <property type="entry name" value="Hotdog Thioesterase"/>
    <property type="match status" value="1"/>
</dbReference>
<dbReference type="RefSeq" id="XP_005840301.1">
    <property type="nucleotide sequence ID" value="XM_005840244.1"/>
</dbReference>
<dbReference type="OrthoDB" id="46529at2759"/>
<dbReference type="EMBL" id="JH992970">
    <property type="protein sequence ID" value="EKX53321.1"/>
    <property type="molecule type" value="Genomic_DNA"/>
</dbReference>
<dbReference type="PANTHER" id="PTHR21660:SF1">
    <property type="entry name" value="ACYL-COENZYME A THIOESTERASE 13"/>
    <property type="match status" value="1"/>
</dbReference>
<reference evidence="3" key="3">
    <citation type="submission" date="2015-06" db="UniProtKB">
        <authorList>
            <consortium name="EnsemblProtists"/>
        </authorList>
    </citation>
    <scope>IDENTIFICATION</scope>
</reference>
<organism evidence="2">
    <name type="scientific">Guillardia theta (strain CCMP2712)</name>
    <name type="common">Cryptophyte</name>
    <dbReference type="NCBI Taxonomy" id="905079"/>
    <lineage>
        <taxon>Eukaryota</taxon>
        <taxon>Cryptophyceae</taxon>
        <taxon>Pyrenomonadales</taxon>
        <taxon>Geminigeraceae</taxon>
        <taxon>Guillardia</taxon>
    </lineage>
</organism>
<protein>
    <recommendedName>
        <fullName evidence="5">Thioesterase domain-containing protein</fullName>
    </recommendedName>
</protein>
<accession>L1JXP0</accession>
<dbReference type="eggNOG" id="ENOG502SUEV">
    <property type="taxonomic scope" value="Eukaryota"/>
</dbReference>